<comment type="caution">
    <text evidence="2">The sequence shown here is derived from an EMBL/GenBank/DDBJ whole genome shotgun (WGS) entry which is preliminary data.</text>
</comment>
<feature type="transmembrane region" description="Helical" evidence="1">
    <location>
        <begin position="122"/>
        <end position="143"/>
    </location>
</feature>
<accession>A0ABW1L6W5</accession>
<organism evidence="2 3">
    <name type="scientific">Paenisporosarcina macmurdoensis</name>
    <dbReference type="NCBI Taxonomy" id="212659"/>
    <lineage>
        <taxon>Bacteria</taxon>
        <taxon>Bacillati</taxon>
        <taxon>Bacillota</taxon>
        <taxon>Bacilli</taxon>
        <taxon>Bacillales</taxon>
        <taxon>Caryophanaceae</taxon>
        <taxon>Paenisporosarcina</taxon>
    </lineage>
</organism>
<keyword evidence="1" id="KW-1133">Transmembrane helix</keyword>
<feature type="transmembrane region" description="Helical" evidence="1">
    <location>
        <begin position="21"/>
        <end position="42"/>
    </location>
</feature>
<feature type="transmembrane region" description="Helical" evidence="1">
    <location>
        <begin position="89"/>
        <end position="110"/>
    </location>
</feature>
<name>A0ABW1L6W5_9BACL</name>
<dbReference type="EMBL" id="JBHSRI010000004">
    <property type="protein sequence ID" value="MFC6038883.1"/>
    <property type="molecule type" value="Genomic_DNA"/>
</dbReference>
<feature type="transmembrane region" description="Helical" evidence="1">
    <location>
        <begin position="54"/>
        <end position="77"/>
    </location>
</feature>
<protein>
    <submittedName>
        <fullName evidence="2">Uncharacterized protein</fullName>
    </submittedName>
</protein>
<feature type="transmembrane region" description="Helical" evidence="1">
    <location>
        <begin position="178"/>
        <end position="197"/>
    </location>
</feature>
<evidence type="ECO:0000256" key="1">
    <source>
        <dbReference type="SAM" id="Phobius"/>
    </source>
</evidence>
<gene>
    <name evidence="2" type="ORF">ACFPYN_05370</name>
</gene>
<keyword evidence="1" id="KW-0472">Membrane</keyword>
<feature type="transmembrane region" description="Helical" evidence="1">
    <location>
        <begin position="152"/>
        <end position="172"/>
    </location>
</feature>
<evidence type="ECO:0000313" key="3">
    <source>
        <dbReference type="Proteomes" id="UP001596170"/>
    </source>
</evidence>
<dbReference type="RefSeq" id="WP_377732983.1">
    <property type="nucleotide sequence ID" value="NZ_JBHSRI010000004.1"/>
</dbReference>
<feature type="transmembrane region" description="Helical" evidence="1">
    <location>
        <begin position="204"/>
        <end position="222"/>
    </location>
</feature>
<reference evidence="3" key="1">
    <citation type="journal article" date="2019" name="Int. J. Syst. Evol. Microbiol.">
        <title>The Global Catalogue of Microorganisms (GCM) 10K type strain sequencing project: providing services to taxonomists for standard genome sequencing and annotation.</title>
        <authorList>
            <consortium name="The Broad Institute Genomics Platform"/>
            <consortium name="The Broad Institute Genome Sequencing Center for Infectious Disease"/>
            <person name="Wu L."/>
            <person name="Ma J."/>
        </authorList>
    </citation>
    <scope>NUCLEOTIDE SEQUENCE [LARGE SCALE GENOMIC DNA]</scope>
    <source>
        <strain evidence="3">CCUG 54527</strain>
    </source>
</reference>
<keyword evidence="3" id="KW-1185">Reference proteome</keyword>
<evidence type="ECO:0000313" key="2">
    <source>
        <dbReference type="EMBL" id="MFC6038883.1"/>
    </source>
</evidence>
<proteinExistence type="predicted"/>
<keyword evidence="1" id="KW-0812">Transmembrane</keyword>
<dbReference type="Proteomes" id="UP001596170">
    <property type="component" value="Unassembled WGS sequence"/>
</dbReference>
<sequence>MLNKLINLTGEGLFVLVYSKILEGSFKSSSLVIGLGLLVGIITRLTDFFPYDDLWSFSSIATLFGFWMLTVTLIIYFSSSNKNAAMNVLLYLLSMNFSFYFLKYVLSFFIPRFYDEGFQWNLFILYNVIALVCSAISYVLYYWNKENKLSNFLYALPVSGLAAETIGLSIYLYNNHTFLFQLIFDFLSLIILGCWFYKKVNNKLIYIMTIVAVSSIVYFVVYRPFL</sequence>